<feature type="region of interest" description="Disordered" evidence="1">
    <location>
        <begin position="1"/>
        <end position="56"/>
    </location>
</feature>
<evidence type="ECO:0000256" key="1">
    <source>
        <dbReference type="SAM" id="MobiDB-lite"/>
    </source>
</evidence>
<accession>M2YL49</accession>
<dbReference type="AlphaFoldDB" id="M2YL49"/>
<dbReference type="OrthoDB" id="10690475at2759"/>
<name>M2YL49_DOTSN</name>
<sequence length="789" mass="84939">MPPKKKGIAKLKKVATAASTRRGTRKKTTAASDDNDNDISNTAAPIRVNTDPSNRQRTRARIAAAKGSKDVSPILPVELEADPDAFAKKVAKGQTSIYADDKGQGEAELAELAEQKDTQGETFAAKGQQNSVEDVQHLKTRHLSVTATSRVATGKAPVDGDDDGIADFHKSCKENAEFLQSRPADRSNANKANNSLEQLHQTLWEDHSQRRGDAPLPPEFATHANALQEFCDPIKDESVERETRRNAIRWQGGIFDKTAESVTQYQQLLAEQTNRWRGDPVDLDGGRDAQRQHRAHVSPIDKLESPSAVRQSSVTLIVGHDSLVAGAASSARPLVMQACGEETSVQEAPTNERLSSQQAREMALPSIKQKLTSTARQTSVPGSKRERSSVDVGHEDSPKRQKSDGIEAASLENLLNNTQGDAAQSFGPPIAAGIVVPAATEHADVSAFRMGTDVERRPSTKVMIDRSESEDNDGTQSLFGDSDDGRDVAVVQQAAAAPSQPFASPTAVELQPVATTPDLVVSPCAVGRSQTLYSNVAPTAGGSPFVRKGLALPPMTPTQQTPPTSSPSMTSAHTSLSRHTLVATLGPQVMPHPSRASSRSASRRSSATLPALVDQSFSTGAEQPCIAPPTTSAGDGNDLILSRRCPNNPELLNSAVEYANKRSPEFVDRVEDKIRSPSVIIDHDEAEQKRAPLLDFNGIGPFIIDIMPGRRVGQGEDDKQRQMAPAPAPAPAPRSLNELLRATYTAQVNDGEEAWIDRDVAERSEEEQEYYGHDGDYDDDGDDSEGLYN</sequence>
<feature type="region of interest" description="Disordered" evidence="1">
    <location>
        <begin position="751"/>
        <end position="789"/>
    </location>
</feature>
<feature type="compositionally biased region" description="Low complexity" evidence="1">
    <location>
        <begin position="594"/>
        <end position="607"/>
    </location>
</feature>
<feature type="compositionally biased region" description="Polar residues" evidence="1">
    <location>
        <begin position="343"/>
        <end position="359"/>
    </location>
</feature>
<gene>
    <name evidence="2" type="ORF">DOTSEDRAFT_28726</name>
</gene>
<evidence type="ECO:0000313" key="2">
    <source>
        <dbReference type="EMBL" id="EME39595.1"/>
    </source>
</evidence>
<feature type="compositionally biased region" description="Acidic residues" evidence="1">
    <location>
        <begin position="776"/>
        <end position="789"/>
    </location>
</feature>
<proteinExistence type="predicted"/>
<organism evidence="2 3">
    <name type="scientific">Dothistroma septosporum (strain NZE10 / CBS 128990)</name>
    <name type="common">Red band needle blight fungus</name>
    <name type="synonym">Mycosphaerella pini</name>
    <dbReference type="NCBI Taxonomy" id="675120"/>
    <lineage>
        <taxon>Eukaryota</taxon>
        <taxon>Fungi</taxon>
        <taxon>Dikarya</taxon>
        <taxon>Ascomycota</taxon>
        <taxon>Pezizomycotina</taxon>
        <taxon>Dothideomycetes</taxon>
        <taxon>Dothideomycetidae</taxon>
        <taxon>Mycosphaerellales</taxon>
        <taxon>Mycosphaerellaceae</taxon>
        <taxon>Dothistroma</taxon>
    </lineage>
</organism>
<reference evidence="3" key="1">
    <citation type="journal article" date="2012" name="PLoS Genet.">
        <title>The genomes of the fungal plant pathogens Cladosporium fulvum and Dothistroma septosporum reveal adaptation to different hosts and lifestyles but also signatures of common ancestry.</title>
        <authorList>
            <person name="de Wit P.J.G.M."/>
            <person name="van der Burgt A."/>
            <person name="Oekmen B."/>
            <person name="Stergiopoulos I."/>
            <person name="Abd-Elsalam K.A."/>
            <person name="Aerts A.L."/>
            <person name="Bahkali A.H."/>
            <person name="Beenen H.G."/>
            <person name="Chettri P."/>
            <person name="Cox M.P."/>
            <person name="Datema E."/>
            <person name="de Vries R.P."/>
            <person name="Dhillon B."/>
            <person name="Ganley A.R."/>
            <person name="Griffiths S.A."/>
            <person name="Guo Y."/>
            <person name="Hamelin R.C."/>
            <person name="Henrissat B."/>
            <person name="Kabir M.S."/>
            <person name="Jashni M.K."/>
            <person name="Kema G."/>
            <person name="Klaubauf S."/>
            <person name="Lapidus A."/>
            <person name="Levasseur A."/>
            <person name="Lindquist E."/>
            <person name="Mehrabi R."/>
            <person name="Ohm R.A."/>
            <person name="Owen T.J."/>
            <person name="Salamov A."/>
            <person name="Schwelm A."/>
            <person name="Schijlen E."/>
            <person name="Sun H."/>
            <person name="van den Burg H.A."/>
            <person name="van Ham R.C.H.J."/>
            <person name="Zhang S."/>
            <person name="Goodwin S.B."/>
            <person name="Grigoriev I.V."/>
            <person name="Collemare J."/>
            <person name="Bradshaw R.E."/>
        </authorList>
    </citation>
    <scope>NUCLEOTIDE SEQUENCE [LARGE SCALE GENOMIC DNA]</scope>
    <source>
        <strain evidence="3">NZE10 / CBS 128990</strain>
    </source>
</reference>
<dbReference type="OMA" id="EFATHAN"/>
<feature type="compositionally biased region" description="Polar residues" evidence="1">
    <location>
        <begin position="369"/>
        <end position="381"/>
    </location>
</feature>
<feature type="region of interest" description="Disordered" evidence="1">
    <location>
        <begin position="588"/>
        <end position="608"/>
    </location>
</feature>
<dbReference type="EMBL" id="KB446545">
    <property type="protein sequence ID" value="EME39595.1"/>
    <property type="molecule type" value="Genomic_DNA"/>
</dbReference>
<feature type="compositionally biased region" description="Low complexity" evidence="1">
    <location>
        <begin position="551"/>
        <end position="576"/>
    </location>
</feature>
<dbReference type="Proteomes" id="UP000016933">
    <property type="component" value="Unassembled WGS sequence"/>
</dbReference>
<feature type="region of interest" description="Disordered" evidence="1">
    <location>
        <begin position="709"/>
        <end position="735"/>
    </location>
</feature>
<dbReference type="HOGENOM" id="CLU_355653_0_0_1"/>
<protein>
    <submittedName>
        <fullName evidence="2">Uncharacterized protein</fullName>
    </submittedName>
</protein>
<feature type="region of interest" description="Disordered" evidence="1">
    <location>
        <begin position="545"/>
        <end position="576"/>
    </location>
</feature>
<feature type="compositionally biased region" description="Basic and acidic residues" evidence="1">
    <location>
        <begin position="383"/>
        <end position="405"/>
    </location>
</feature>
<evidence type="ECO:0000313" key="3">
    <source>
        <dbReference type="Proteomes" id="UP000016933"/>
    </source>
</evidence>
<reference evidence="2 3" key="2">
    <citation type="journal article" date="2012" name="PLoS Pathog.">
        <title>Diverse lifestyles and strategies of plant pathogenesis encoded in the genomes of eighteen Dothideomycetes fungi.</title>
        <authorList>
            <person name="Ohm R.A."/>
            <person name="Feau N."/>
            <person name="Henrissat B."/>
            <person name="Schoch C.L."/>
            <person name="Horwitz B.A."/>
            <person name="Barry K.W."/>
            <person name="Condon B.J."/>
            <person name="Copeland A.C."/>
            <person name="Dhillon B."/>
            <person name="Glaser F."/>
            <person name="Hesse C.N."/>
            <person name="Kosti I."/>
            <person name="LaButti K."/>
            <person name="Lindquist E.A."/>
            <person name="Lucas S."/>
            <person name="Salamov A.A."/>
            <person name="Bradshaw R.E."/>
            <person name="Ciuffetti L."/>
            <person name="Hamelin R.C."/>
            <person name="Kema G.H.J."/>
            <person name="Lawrence C."/>
            <person name="Scott J.A."/>
            <person name="Spatafora J.W."/>
            <person name="Turgeon B.G."/>
            <person name="de Wit P.J.G.M."/>
            <person name="Zhong S."/>
            <person name="Goodwin S.B."/>
            <person name="Grigoriev I.V."/>
        </authorList>
    </citation>
    <scope>NUCLEOTIDE SEQUENCE [LARGE SCALE GENOMIC DNA]</scope>
    <source>
        <strain evidence="3">NZE10 / CBS 128990</strain>
    </source>
</reference>
<keyword evidence="3" id="KW-1185">Reference proteome</keyword>
<feature type="compositionally biased region" description="Basic residues" evidence="1">
    <location>
        <begin position="1"/>
        <end position="13"/>
    </location>
</feature>
<feature type="region of interest" description="Disordered" evidence="1">
    <location>
        <begin position="620"/>
        <end position="641"/>
    </location>
</feature>
<feature type="region of interest" description="Disordered" evidence="1">
    <location>
        <begin position="341"/>
        <end position="405"/>
    </location>
</feature>
<feature type="region of interest" description="Disordered" evidence="1">
    <location>
        <begin position="287"/>
        <end position="308"/>
    </location>
</feature>